<comment type="caution">
    <text evidence="1">The sequence shown here is derived from an EMBL/GenBank/DDBJ whole genome shotgun (WGS) entry which is preliminary data.</text>
</comment>
<evidence type="ECO:0000313" key="2">
    <source>
        <dbReference type="Proteomes" id="UP000799755"/>
    </source>
</evidence>
<gene>
    <name evidence="1" type="ORF">BDR25DRAFT_279503</name>
</gene>
<organism evidence="1 2">
    <name type="scientific">Lindgomyces ingoldianus</name>
    <dbReference type="NCBI Taxonomy" id="673940"/>
    <lineage>
        <taxon>Eukaryota</taxon>
        <taxon>Fungi</taxon>
        <taxon>Dikarya</taxon>
        <taxon>Ascomycota</taxon>
        <taxon>Pezizomycotina</taxon>
        <taxon>Dothideomycetes</taxon>
        <taxon>Pleosporomycetidae</taxon>
        <taxon>Pleosporales</taxon>
        <taxon>Lindgomycetaceae</taxon>
        <taxon>Lindgomyces</taxon>
    </lineage>
</organism>
<proteinExistence type="predicted"/>
<accession>A0ACB6R8S2</accession>
<evidence type="ECO:0000313" key="1">
    <source>
        <dbReference type="EMBL" id="KAF2475440.1"/>
    </source>
</evidence>
<dbReference type="EMBL" id="MU003496">
    <property type="protein sequence ID" value="KAF2475440.1"/>
    <property type="molecule type" value="Genomic_DNA"/>
</dbReference>
<reference evidence="1" key="1">
    <citation type="journal article" date="2020" name="Stud. Mycol.">
        <title>101 Dothideomycetes genomes: a test case for predicting lifestyles and emergence of pathogens.</title>
        <authorList>
            <person name="Haridas S."/>
            <person name="Albert R."/>
            <person name="Binder M."/>
            <person name="Bloem J."/>
            <person name="Labutti K."/>
            <person name="Salamov A."/>
            <person name="Andreopoulos B."/>
            <person name="Baker S."/>
            <person name="Barry K."/>
            <person name="Bills G."/>
            <person name="Bluhm B."/>
            <person name="Cannon C."/>
            <person name="Castanera R."/>
            <person name="Culley D."/>
            <person name="Daum C."/>
            <person name="Ezra D."/>
            <person name="Gonzalez J."/>
            <person name="Henrissat B."/>
            <person name="Kuo A."/>
            <person name="Liang C."/>
            <person name="Lipzen A."/>
            <person name="Lutzoni F."/>
            <person name="Magnuson J."/>
            <person name="Mondo S."/>
            <person name="Nolan M."/>
            <person name="Ohm R."/>
            <person name="Pangilinan J."/>
            <person name="Park H.-J."/>
            <person name="Ramirez L."/>
            <person name="Alfaro M."/>
            <person name="Sun H."/>
            <person name="Tritt A."/>
            <person name="Yoshinaga Y."/>
            <person name="Zwiers L.-H."/>
            <person name="Turgeon B."/>
            <person name="Goodwin S."/>
            <person name="Spatafora J."/>
            <person name="Crous P."/>
            <person name="Grigoriev I."/>
        </authorList>
    </citation>
    <scope>NUCLEOTIDE SEQUENCE</scope>
    <source>
        <strain evidence="1">ATCC 200398</strain>
    </source>
</reference>
<protein>
    <submittedName>
        <fullName evidence="1">Uncharacterized protein</fullName>
    </submittedName>
</protein>
<keyword evidence="2" id="KW-1185">Reference proteome</keyword>
<sequence length="591" mass="67563">METPETQSVSDDIPDTFDPIEAGLLDQRGASMLLEEFRNVCSWSFPFVIIPEATNVDDLRHRRPFLFHALMTTMTYKTPAIQRVLAEELRAQIASRIITHSHKTLEILQGLLVHAAWYHFFFRAYNQQLAIILQLCVAMIQDLGLSRNPKEKSRNLTLSEHHTGMPFKTQRSADEKRAFLGTFYLVSAFAHAWRKRATMTHTKFMAQCCHSLAERHEVPTDGMITPLVQLGELMCRINEYYSYDDIENAEIRGELFLDMSTKSFRCELERMKDAIPEALQQNTTLSLQFRLLDLWIHECSLHSFLWNSSDQKSPLQISQLRIKMLSHCVQNIKGYLNTLLDCQQTALYPLAFPAWSGWFYAIIVVCKLVFLQDNERQGKTTMSSVPQELSSLLPGHFGPGAPHDFCALPAEDQPTSPWDPVSVAKETQIRELFEKFIDKLEFTFPYDAFEFATPDDATAEKEKEDRDPLFSIAWLQRSLLYGFSKKMKEYTTRTASKPTANPVISPSSNPSLQPNPSFAPAPAPAPSSSSQPGSYLLEQMRSHPIPLIQSLHFNTMNFDSVALPMAPMLQEDAFDDWMWDSMMEDFSFPNL</sequence>
<dbReference type="Proteomes" id="UP000799755">
    <property type="component" value="Unassembled WGS sequence"/>
</dbReference>
<name>A0ACB6R8S2_9PLEO</name>